<evidence type="ECO:0000313" key="2">
    <source>
        <dbReference type="EMBL" id="AVM41988.1"/>
    </source>
</evidence>
<proteinExistence type="predicted"/>
<dbReference type="SUPFAM" id="SSF144010">
    <property type="entry name" value="CofE-like"/>
    <property type="match status" value="1"/>
</dbReference>
<keyword evidence="3" id="KW-1185">Reference proteome</keyword>
<organism evidence="2 3">
    <name type="scientific">Fastidiosipila sanguinis</name>
    <dbReference type="NCBI Taxonomy" id="236753"/>
    <lineage>
        <taxon>Bacteria</taxon>
        <taxon>Bacillati</taxon>
        <taxon>Bacillota</taxon>
        <taxon>Clostridia</taxon>
        <taxon>Eubacteriales</taxon>
        <taxon>Oscillospiraceae</taxon>
        <taxon>Fastidiosipila</taxon>
    </lineage>
</organism>
<dbReference type="KEGG" id="fsa:C5Q98_01495"/>
<evidence type="ECO:0000259" key="1">
    <source>
        <dbReference type="Pfam" id="PF01996"/>
    </source>
</evidence>
<reference evidence="3" key="1">
    <citation type="submission" date="2018-02" db="EMBL/GenBank/DDBJ databases">
        <authorList>
            <person name="Holder M.E."/>
            <person name="Ajami N.J."/>
            <person name="Petrosino J.F."/>
        </authorList>
    </citation>
    <scope>NUCLEOTIDE SEQUENCE [LARGE SCALE GENOMIC DNA]</scope>
    <source>
        <strain evidence="3">CCUG 47711</strain>
    </source>
</reference>
<keyword evidence="2" id="KW-0436">Ligase</keyword>
<feature type="domain" description="Coenzyme F420:L-glutamate ligase-like" evidence="1">
    <location>
        <begin position="11"/>
        <end position="391"/>
    </location>
</feature>
<protein>
    <submittedName>
        <fullName evidence="2">F420-0--gamma-glutamyl ligase</fullName>
    </submittedName>
</protein>
<evidence type="ECO:0000313" key="3">
    <source>
        <dbReference type="Proteomes" id="UP000237947"/>
    </source>
</evidence>
<dbReference type="AlphaFoldDB" id="A0A2S0KLU6"/>
<name>A0A2S0KLU6_9FIRM</name>
<dbReference type="EMBL" id="CP027226">
    <property type="protein sequence ID" value="AVM41988.1"/>
    <property type="molecule type" value="Genomic_DNA"/>
</dbReference>
<gene>
    <name evidence="2" type="ORF">C5Q98_01495</name>
</gene>
<sequence>MNRFVGTVSRGIRTPIIAEGDDIVDIVVNSILEASKYENIEFKNKDIIAITEAVVARAQGNYASIDDIAADVKSKYPDGELGLLFPILSRNRFSINLRGVARAAKKIYLQLSYPADEVGNQLISSEVVEQSGINPFSTVLNEKEFYDNFGKSSHPYTGVDYIQFYKEIIESEGCEVEIIFSNHPETLLDYTDNILTCDIHSRKDNLKRLENAGAKVLHNIDSILSESINGSGYNKEYGMLGANKATEEVVKLFPNDCQEIVDQISQRLSEESGKNIEVMIYGDGAFRDPSSKIWELADPVVSPAYTSGLAGEPEEVKLKYIADNNFSDLRGEELNEAVLDYIKHKDSEAIGKTQMLSEGTTPRKIADLVGSLADLTSGSGDKGTPVVWIQGYFDDIAAE</sequence>
<dbReference type="Proteomes" id="UP000237947">
    <property type="component" value="Chromosome"/>
</dbReference>
<accession>A0A2S0KLU6</accession>
<dbReference type="InterPro" id="IPR002847">
    <property type="entry name" value="F420-0_gamma-glut_ligase-dom"/>
</dbReference>
<dbReference type="RefSeq" id="WP_106011974.1">
    <property type="nucleotide sequence ID" value="NZ_CP027226.1"/>
</dbReference>
<dbReference type="OrthoDB" id="950at2"/>
<dbReference type="Gene3D" id="3.30.1330.100">
    <property type="entry name" value="CofE-like"/>
    <property type="match status" value="1"/>
</dbReference>
<dbReference type="GO" id="GO:0016874">
    <property type="term" value="F:ligase activity"/>
    <property type="evidence" value="ECO:0007669"/>
    <property type="project" value="UniProtKB-KW"/>
</dbReference>
<dbReference type="Pfam" id="PF01996">
    <property type="entry name" value="F420_ligase"/>
    <property type="match status" value="1"/>
</dbReference>